<dbReference type="Gene3D" id="3.90.550.10">
    <property type="entry name" value="Spore Coat Polysaccharide Biosynthesis Protein SpsA, Chain A"/>
    <property type="match status" value="1"/>
</dbReference>
<dbReference type="PANTHER" id="PTHR48090">
    <property type="entry name" value="UNDECAPRENYL-PHOSPHATE 4-DEOXY-4-FORMAMIDO-L-ARABINOSE TRANSFERASE-RELATED"/>
    <property type="match status" value="1"/>
</dbReference>
<evidence type="ECO:0000256" key="8">
    <source>
        <dbReference type="ARBA" id="ARBA00038152"/>
    </source>
</evidence>
<comment type="subcellular location">
    <subcellularLocation>
        <location evidence="1">Cell membrane</location>
        <topology evidence="1">Multi-pass membrane protein</topology>
    </subcellularLocation>
</comment>
<keyword evidence="5 9" id="KW-0812">Transmembrane</keyword>
<feature type="transmembrane region" description="Helical" evidence="9">
    <location>
        <begin position="231"/>
        <end position="252"/>
    </location>
</feature>
<keyword evidence="4 11" id="KW-0808">Transferase</keyword>
<evidence type="ECO:0000256" key="7">
    <source>
        <dbReference type="ARBA" id="ARBA00023136"/>
    </source>
</evidence>
<feature type="domain" description="Glycosyltransferase 2-like" evidence="10">
    <location>
        <begin position="7"/>
        <end position="167"/>
    </location>
</feature>
<evidence type="ECO:0000313" key="11">
    <source>
        <dbReference type="EMBL" id="GIO29393.1"/>
    </source>
</evidence>
<keyword evidence="12" id="KW-1185">Reference proteome</keyword>
<dbReference type="CDD" id="cd04187">
    <property type="entry name" value="DPM1_like_bac"/>
    <property type="match status" value="1"/>
</dbReference>
<evidence type="ECO:0000256" key="2">
    <source>
        <dbReference type="ARBA" id="ARBA00022475"/>
    </source>
</evidence>
<keyword evidence="7 9" id="KW-0472">Membrane</keyword>
<protein>
    <submittedName>
        <fullName evidence="11">Glycosyl transferase</fullName>
    </submittedName>
</protein>
<dbReference type="GO" id="GO:0016757">
    <property type="term" value="F:glycosyltransferase activity"/>
    <property type="evidence" value="ECO:0007669"/>
    <property type="project" value="UniProtKB-KW"/>
</dbReference>
<gene>
    <name evidence="11" type="ORF">J2TS6_05340</name>
</gene>
<evidence type="ECO:0000256" key="6">
    <source>
        <dbReference type="ARBA" id="ARBA00022989"/>
    </source>
</evidence>
<evidence type="ECO:0000256" key="1">
    <source>
        <dbReference type="ARBA" id="ARBA00004651"/>
    </source>
</evidence>
<dbReference type="RefSeq" id="WP_160038125.1">
    <property type="nucleotide sequence ID" value="NZ_BORQ01000001.1"/>
</dbReference>
<organism evidence="11 12">
    <name type="scientific">Paenibacillus albilobatus</name>
    <dbReference type="NCBI Taxonomy" id="2716884"/>
    <lineage>
        <taxon>Bacteria</taxon>
        <taxon>Bacillati</taxon>
        <taxon>Bacillota</taxon>
        <taxon>Bacilli</taxon>
        <taxon>Bacillales</taxon>
        <taxon>Paenibacillaceae</taxon>
        <taxon>Paenibacillus</taxon>
    </lineage>
</organism>
<reference evidence="11" key="1">
    <citation type="submission" date="2021-03" db="EMBL/GenBank/DDBJ databases">
        <title>Antimicrobial resistance genes in bacteria isolated from Japanese honey, and their potential for conferring macrolide and lincosamide resistance in the American foulbrood pathogen Paenibacillus larvae.</title>
        <authorList>
            <person name="Okamoto M."/>
            <person name="Kumagai M."/>
            <person name="Kanamori H."/>
            <person name="Takamatsu D."/>
        </authorList>
    </citation>
    <scope>NUCLEOTIDE SEQUENCE</scope>
    <source>
        <strain evidence="11">J2TS6</strain>
    </source>
</reference>
<dbReference type="EMBL" id="BORQ01000001">
    <property type="protein sequence ID" value="GIO29393.1"/>
    <property type="molecule type" value="Genomic_DNA"/>
</dbReference>
<proteinExistence type="inferred from homology"/>
<feature type="transmembrane region" description="Helical" evidence="9">
    <location>
        <begin position="264"/>
        <end position="291"/>
    </location>
</feature>
<evidence type="ECO:0000256" key="9">
    <source>
        <dbReference type="SAM" id="Phobius"/>
    </source>
</evidence>
<dbReference type="SUPFAM" id="SSF53448">
    <property type="entry name" value="Nucleotide-diphospho-sugar transferases"/>
    <property type="match status" value="1"/>
</dbReference>
<evidence type="ECO:0000259" key="10">
    <source>
        <dbReference type="Pfam" id="PF00535"/>
    </source>
</evidence>
<sequence length="337" mass="38797">MDDKCISVVVPAYNEEEVIRQCYKALTDVMKCTNYTYELLFVNDGSKDRTISILDELARQDAHVRIVNFARNFGHQAAVTAGINQARGDCVVIIDADLQDPPEVIHDMVEKWEEGYEVVYGKRRKRKGETLFKLASASLFYRFLQRMSDTHIPRDTGDFRLIDHKVAHVFNRLTERNKFIRGIISWIGFNQTYVEYDRNERAAGQTKYPLRKMIAFASDGIFSFSSKPLKLITRMGLLTVVIAFCVLVYSLSAKLLHLPEVERGWTSIMTAITLFSGVQMLSLGIMGEYIARIYDESKNRPQYIIKETIHYPQEELHIQETYQPKSRQAEMATNNAP</sequence>
<dbReference type="InterPro" id="IPR050256">
    <property type="entry name" value="Glycosyltransferase_2"/>
</dbReference>
<dbReference type="GO" id="GO:0005886">
    <property type="term" value="C:plasma membrane"/>
    <property type="evidence" value="ECO:0007669"/>
    <property type="project" value="UniProtKB-SubCell"/>
</dbReference>
<dbReference type="Proteomes" id="UP000679779">
    <property type="component" value="Unassembled WGS sequence"/>
</dbReference>
<dbReference type="InterPro" id="IPR029044">
    <property type="entry name" value="Nucleotide-diphossugar_trans"/>
</dbReference>
<evidence type="ECO:0000256" key="5">
    <source>
        <dbReference type="ARBA" id="ARBA00022692"/>
    </source>
</evidence>
<name>A0A919XDG2_9BACL</name>
<comment type="similarity">
    <text evidence="8">Belongs to the glycosyltransferase 2 family. GtrB subfamily.</text>
</comment>
<dbReference type="PANTHER" id="PTHR48090:SF1">
    <property type="entry name" value="PROPHAGE BACTOPRENOL GLUCOSYL TRANSFERASE HOMOLOG"/>
    <property type="match status" value="1"/>
</dbReference>
<evidence type="ECO:0000256" key="4">
    <source>
        <dbReference type="ARBA" id="ARBA00022679"/>
    </source>
</evidence>
<comment type="caution">
    <text evidence="11">The sequence shown here is derived from an EMBL/GenBank/DDBJ whole genome shotgun (WGS) entry which is preliminary data.</text>
</comment>
<accession>A0A919XDG2</accession>
<evidence type="ECO:0000313" key="12">
    <source>
        <dbReference type="Proteomes" id="UP000679779"/>
    </source>
</evidence>
<keyword evidence="6 9" id="KW-1133">Transmembrane helix</keyword>
<evidence type="ECO:0000256" key="3">
    <source>
        <dbReference type="ARBA" id="ARBA00022676"/>
    </source>
</evidence>
<dbReference type="InterPro" id="IPR001173">
    <property type="entry name" value="Glyco_trans_2-like"/>
</dbReference>
<dbReference type="FunFam" id="3.90.550.10:FF:000079">
    <property type="entry name" value="Probable glycosyl transferase"/>
    <property type="match status" value="1"/>
</dbReference>
<dbReference type="Pfam" id="PF00535">
    <property type="entry name" value="Glycos_transf_2"/>
    <property type="match status" value="1"/>
</dbReference>
<dbReference type="AlphaFoldDB" id="A0A919XDG2"/>
<keyword evidence="3" id="KW-0328">Glycosyltransferase</keyword>
<keyword evidence="2" id="KW-1003">Cell membrane</keyword>